<evidence type="ECO:0000313" key="23">
    <source>
        <dbReference type="Proteomes" id="UP001600165"/>
    </source>
</evidence>
<dbReference type="PANTHER" id="PTHR32309:SF13">
    <property type="entry name" value="FERRIC ENTEROBACTIN TRANSPORT PROTEIN FEPE"/>
    <property type="match status" value="1"/>
</dbReference>
<evidence type="ECO:0000256" key="8">
    <source>
        <dbReference type="ARBA" id="ARBA00022679"/>
    </source>
</evidence>
<protein>
    <recommendedName>
        <fullName evidence="5">non-specific protein-tyrosine kinase</fullName>
        <ecNumber evidence="5">2.7.10.2</ecNumber>
    </recommendedName>
</protein>
<evidence type="ECO:0000256" key="7">
    <source>
        <dbReference type="ARBA" id="ARBA00022519"/>
    </source>
</evidence>
<dbReference type="RefSeq" id="WP_377961567.1">
    <property type="nucleotide sequence ID" value="NZ_JBHZOL010000021.1"/>
</dbReference>
<gene>
    <name evidence="22" type="ORF">ACFVKH_03295</name>
</gene>
<evidence type="ECO:0000256" key="14">
    <source>
        <dbReference type="ARBA" id="ARBA00023136"/>
    </source>
</evidence>
<evidence type="ECO:0000256" key="9">
    <source>
        <dbReference type="ARBA" id="ARBA00022692"/>
    </source>
</evidence>
<dbReference type="Pfam" id="PF13807">
    <property type="entry name" value="GNVR"/>
    <property type="match status" value="1"/>
</dbReference>
<organism evidence="22 23">
    <name type="scientific">Almyronema epifaneia S1</name>
    <dbReference type="NCBI Taxonomy" id="2991925"/>
    <lineage>
        <taxon>Bacteria</taxon>
        <taxon>Bacillati</taxon>
        <taxon>Cyanobacteriota</taxon>
        <taxon>Cyanophyceae</taxon>
        <taxon>Nodosilineales</taxon>
        <taxon>Nodosilineaceae</taxon>
        <taxon>Almyronema</taxon>
        <taxon>Almyronema epifaneia</taxon>
    </lineage>
</organism>
<evidence type="ECO:0000256" key="4">
    <source>
        <dbReference type="ARBA" id="ARBA00008883"/>
    </source>
</evidence>
<evidence type="ECO:0000256" key="17">
    <source>
        <dbReference type="SAM" id="Coils"/>
    </source>
</evidence>
<comment type="caution">
    <text evidence="22">The sequence shown here is derived from an EMBL/GenBank/DDBJ whole genome shotgun (WGS) entry which is preliminary data.</text>
</comment>
<evidence type="ECO:0000256" key="13">
    <source>
        <dbReference type="ARBA" id="ARBA00022989"/>
    </source>
</evidence>
<dbReference type="Pfam" id="PF13614">
    <property type="entry name" value="AAA_31"/>
    <property type="match status" value="1"/>
</dbReference>
<keyword evidence="11" id="KW-0418">Kinase</keyword>
<evidence type="ECO:0000259" key="20">
    <source>
        <dbReference type="Pfam" id="PF13614"/>
    </source>
</evidence>
<accession>A0ABW6IAV1</accession>
<keyword evidence="7" id="KW-0997">Cell inner membrane</keyword>
<dbReference type="EC" id="2.7.10.2" evidence="5"/>
<comment type="similarity">
    <text evidence="4">Belongs to the etk/wzc family.</text>
</comment>
<name>A0ABW6IAV1_9CYAN</name>
<dbReference type="InterPro" id="IPR032807">
    <property type="entry name" value="GNVR"/>
</dbReference>
<feature type="domain" description="AAA" evidence="20">
    <location>
        <begin position="552"/>
        <end position="672"/>
    </location>
</feature>
<evidence type="ECO:0000256" key="18">
    <source>
        <dbReference type="SAM" id="Phobius"/>
    </source>
</evidence>
<comment type="catalytic activity">
    <reaction evidence="16">
        <text>L-tyrosyl-[protein] + ATP = O-phospho-L-tyrosyl-[protein] + ADP + H(+)</text>
        <dbReference type="Rhea" id="RHEA:10596"/>
        <dbReference type="Rhea" id="RHEA-COMP:10136"/>
        <dbReference type="Rhea" id="RHEA-COMP:20101"/>
        <dbReference type="ChEBI" id="CHEBI:15378"/>
        <dbReference type="ChEBI" id="CHEBI:30616"/>
        <dbReference type="ChEBI" id="CHEBI:46858"/>
        <dbReference type="ChEBI" id="CHEBI:61978"/>
        <dbReference type="ChEBI" id="CHEBI:456216"/>
        <dbReference type="EC" id="2.7.10.2"/>
    </reaction>
</comment>
<evidence type="ECO:0000256" key="2">
    <source>
        <dbReference type="ARBA" id="ARBA00006683"/>
    </source>
</evidence>
<evidence type="ECO:0000256" key="5">
    <source>
        <dbReference type="ARBA" id="ARBA00011903"/>
    </source>
</evidence>
<keyword evidence="6" id="KW-1003">Cell membrane</keyword>
<dbReference type="Pfam" id="PF02706">
    <property type="entry name" value="Wzz"/>
    <property type="match status" value="1"/>
</dbReference>
<dbReference type="InterPro" id="IPR005702">
    <property type="entry name" value="Wzc-like_C"/>
</dbReference>
<keyword evidence="17" id="KW-0175">Coiled coil</keyword>
<dbReference type="Gene3D" id="3.40.50.300">
    <property type="entry name" value="P-loop containing nucleotide triphosphate hydrolases"/>
    <property type="match status" value="1"/>
</dbReference>
<evidence type="ECO:0000313" key="22">
    <source>
        <dbReference type="EMBL" id="MFE4105288.1"/>
    </source>
</evidence>
<keyword evidence="13 18" id="KW-1133">Transmembrane helix</keyword>
<evidence type="ECO:0000259" key="19">
    <source>
        <dbReference type="Pfam" id="PF02706"/>
    </source>
</evidence>
<dbReference type="SUPFAM" id="SSF52540">
    <property type="entry name" value="P-loop containing nucleoside triphosphate hydrolases"/>
    <property type="match status" value="1"/>
</dbReference>
<feature type="domain" description="Polysaccharide chain length determinant N-terminal" evidence="19">
    <location>
        <begin position="15"/>
        <end position="110"/>
    </location>
</feature>
<dbReference type="NCBIfam" id="TIGR01007">
    <property type="entry name" value="eps_fam"/>
    <property type="match status" value="1"/>
</dbReference>
<keyword evidence="15" id="KW-0829">Tyrosine-protein kinase</keyword>
<keyword evidence="12" id="KW-0067">ATP-binding</keyword>
<sequence>MESKIAKEETVEAVEQIDIRKYWLVLKRRWWAAAGAFMLPIAAATALILSEEPAYRASGQLLLQVDRSASLTGVGQDLSDFDTVGKTDPLKTQAALLRSPVILQEVVEQLNIRDDDGNLISPGALARGLNVQTLGSSDVLAVGYESNNPDLAVDIVNQVMQTYVDKNVLTNRATAVAAREFLERELPLAQAEAEQAAEEIRQFKAQNQVVALEQEVSTTLTTISALSNEINQIQARLAELEARSTELQRQLNMSPQQAATASTLSQAPGIQQVLTDLQTVQTELASQQALYTESHPVVENLQRQADSLNALLQDRVAQVLGQTLEVSPASLQMVDLQRGLTSELLAVEIERLSLLPRIASLVDTRSRFQQRADAFPALEKRQRNLERKLEAATSIYESLQARLQEISITENQSIGTAQIIEAASNPTVIASNSNKLLIAGAGAGVFLGVAVAFFLDLIDRTIKTVQDAEALFGYTLLGVIPKFGAAEESQSLDELPLQKTNSQISPRIVTLDPAGAHHSFVYSAYQMLQANLKFMSSDKKNRAIAITSSIPKEGKSEVSANLAATLAQNGARVLLVDADMRSPSQHHLWGLVNAVGLSHVLVGEGRLEQAIQAISDNLFVLPAGIVPPNPLALIDSERMKSLIHDFMSQYDYVIFDTPPLAGIADAAVLGTAVDGILLLARTRFVDSASATAAKTLLARSGANVLGLVANGVDTKEEPNSVYAYYSRAPEEYRLGNTKPLEPTAKLPNIFSK</sequence>
<evidence type="ECO:0000256" key="1">
    <source>
        <dbReference type="ARBA" id="ARBA00004429"/>
    </source>
</evidence>
<feature type="domain" description="Tyrosine-protein kinase G-rich" evidence="21">
    <location>
        <begin position="384"/>
        <end position="454"/>
    </location>
</feature>
<feature type="transmembrane region" description="Helical" evidence="18">
    <location>
        <begin position="30"/>
        <end position="49"/>
    </location>
</feature>
<evidence type="ECO:0000256" key="3">
    <source>
        <dbReference type="ARBA" id="ARBA00007316"/>
    </source>
</evidence>
<keyword evidence="14 18" id="KW-0472">Membrane</keyword>
<evidence type="ECO:0000256" key="12">
    <source>
        <dbReference type="ARBA" id="ARBA00022840"/>
    </source>
</evidence>
<dbReference type="EMBL" id="JBHZOL010000021">
    <property type="protein sequence ID" value="MFE4105288.1"/>
    <property type="molecule type" value="Genomic_DNA"/>
</dbReference>
<dbReference type="CDD" id="cd05387">
    <property type="entry name" value="BY-kinase"/>
    <property type="match status" value="1"/>
</dbReference>
<keyword evidence="8" id="KW-0808">Transferase</keyword>
<dbReference type="PANTHER" id="PTHR32309">
    <property type="entry name" value="TYROSINE-PROTEIN KINASE"/>
    <property type="match status" value="1"/>
</dbReference>
<comment type="similarity">
    <text evidence="2">Belongs to the CpsC/CapA family.</text>
</comment>
<comment type="similarity">
    <text evidence="3">Belongs to the CpsD/CapB family.</text>
</comment>
<dbReference type="InterPro" id="IPR025669">
    <property type="entry name" value="AAA_dom"/>
</dbReference>
<dbReference type="Proteomes" id="UP001600165">
    <property type="component" value="Unassembled WGS sequence"/>
</dbReference>
<dbReference type="InterPro" id="IPR003856">
    <property type="entry name" value="LPS_length_determ_N"/>
</dbReference>
<keyword evidence="10" id="KW-0547">Nucleotide-binding</keyword>
<keyword evidence="9 18" id="KW-0812">Transmembrane</keyword>
<dbReference type="InterPro" id="IPR027417">
    <property type="entry name" value="P-loop_NTPase"/>
</dbReference>
<evidence type="ECO:0000256" key="15">
    <source>
        <dbReference type="ARBA" id="ARBA00023137"/>
    </source>
</evidence>
<evidence type="ECO:0000256" key="6">
    <source>
        <dbReference type="ARBA" id="ARBA00022475"/>
    </source>
</evidence>
<evidence type="ECO:0000256" key="10">
    <source>
        <dbReference type="ARBA" id="ARBA00022741"/>
    </source>
</evidence>
<evidence type="ECO:0000256" key="11">
    <source>
        <dbReference type="ARBA" id="ARBA00022777"/>
    </source>
</evidence>
<reference evidence="22 23" key="1">
    <citation type="submission" date="2024-10" db="EMBL/GenBank/DDBJ databases">
        <authorList>
            <person name="Ratan Roy A."/>
            <person name="Morales Sandoval P.H."/>
            <person name="De Los Santos Villalobos S."/>
            <person name="Chakraborty S."/>
            <person name="Mukherjee J."/>
        </authorList>
    </citation>
    <scope>NUCLEOTIDE SEQUENCE [LARGE SCALE GENOMIC DNA]</scope>
    <source>
        <strain evidence="22 23">S1</strain>
    </source>
</reference>
<comment type="subcellular location">
    <subcellularLocation>
        <location evidence="1">Cell inner membrane</location>
        <topology evidence="1">Multi-pass membrane protein</topology>
    </subcellularLocation>
</comment>
<evidence type="ECO:0000256" key="16">
    <source>
        <dbReference type="ARBA" id="ARBA00051245"/>
    </source>
</evidence>
<dbReference type="InterPro" id="IPR050445">
    <property type="entry name" value="Bact_polysacc_biosynth/exp"/>
</dbReference>
<feature type="coiled-coil region" evidence="17">
    <location>
        <begin position="179"/>
        <end position="250"/>
    </location>
</feature>
<evidence type="ECO:0000259" key="21">
    <source>
        <dbReference type="Pfam" id="PF13807"/>
    </source>
</evidence>
<keyword evidence="23" id="KW-1185">Reference proteome</keyword>
<proteinExistence type="inferred from homology"/>